<dbReference type="GO" id="GO:0000014">
    <property type="term" value="F:single-stranded DNA endodeoxyribonuclease activity"/>
    <property type="evidence" value="ECO:0007669"/>
    <property type="project" value="TreeGrafter"/>
</dbReference>
<dbReference type="Pfam" id="PF17906">
    <property type="entry name" value="HTH_48"/>
    <property type="match status" value="1"/>
</dbReference>
<dbReference type="Gene3D" id="3.30.420.10">
    <property type="entry name" value="Ribonuclease H-like superfamily/Ribonuclease H"/>
    <property type="match status" value="1"/>
</dbReference>
<dbReference type="InterPro" id="IPR001888">
    <property type="entry name" value="Transposase_1"/>
</dbReference>
<dbReference type="OrthoDB" id="9970333at2759"/>
<dbReference type="GO" id="GO:0015074">
    <property type="term" value="P:DNA integration"/>
    <property type="evidence" value="ECO:0007669"/>
    <property type="project" value="TreeGrafter"/>
</dbReference>
<dbReference type="InterPro" id="IPR052709">
    <property type="entry name" value="Transposase-MT_Hybrid"/>
</dbReference>
<dbReference type="GO" id="GO:0000729">
    <property type="term" value="P:DNA double-strand break processing"/>
    <property type="evidence" value="ECO:0007669"/>
    <property type="project" value="TreeGrafter"/>
</dbReference>
<accession>A0A7I5E9H6</accession>
<dbReference type="GO" id="GO:0046975">
    <property type="term" value="F:histone H3K36 methyltransferase activity"/>
    <property type="evidence" value="ECO:0007669"/>
    <property type="project" value="TreeGrafter"/>
</dbReference>
<dbReference type="OMA" id="TCHEKWI"/>
<dbReference type="Pfam" id="PF01359">
    <property type="entry name" value="Transposase_1"/>
    <property type="match status" value="1"/>
</dbReference>
<dbReference type="GO" id="GO:0000793">
    <property type="term" value="C:condensed chromosome"/>
    <property type="evidence" value="ECO:0007669"/>
    <property type="project" value="TreeGrafter"/>
</dbReference>
<proteinExistence type="predicted"/>
<reference evidence="3" key="1">
    <citation type="submission" date="2020-12" db="UniProtKB">
        <authorList>
            <consortium name="WormBaseParasite"/>
        </authorList>
    </citation>
    <scope>IDENTIFICATION</scope>
    <source>
        <strain evidence="3">MHco3</strain>
    </source>
</reference>
<name>A0A7I5E9H6_HAECO</name>
<dbReference type="GO" id="GO:0035861">
    <property type="term" value="C:site of double-strand break"/>
    <property type="evidence" value="ECO:0007669"/>
    <property type="project" value="TreeGrafter"/>
</dbReference>
<dbReference type="GO" id="GO:0005634">
    <property type="term" value="C:nucleus"/>
    <property type="evidence" value="ECO:0007669"/>
    <property type="project" value="TreeGrafter"/>
</dbReference>
<evidence type="ECO:0000313" key="3">
    <source>
        <dbReference type="WBParaSite" id="HCON_00087390-00001"/>
    </source>
</evidence>
<dbReference type="GO" id="GO:0003697">
    <property type="term" value="F:single-stranded DNA binding"/>
    <property type="evidence" value="ECO:0007669"/>
    <property type="project" value="TreeGrafter"/>
</dbReference>
<dbReference type="GO" id="GO:0044774">
    <property type="term" value="P:mitotic DNA integrity checkpoint signaling"/>
    <property type="evidence" value="ECO:0007669"/>
    <property type="project" value="TreeGrafter"/>
</dbReference>
<protein>
    <submittedName>
        <fullName evidence="3">HTH_48 domain-containing protein</fullName>
    </submittedName>
</protein>
<dbReference type="PANTHER" id="PTHR46060:SF2">
    <property type="entry name" value="HISTONE-LYSINE N-METHYLTRANSFERASE SETMAR"/>
    <property type="match status" value="1"/>
</dbReference>
<dbReference type="PANTHER" id="PTHR46060">
    <property type="entry name" value="MARINER MOS1 TRANSPOSASE-LIKE PROTEIN"/>
    <property type="match status" value="1"/>
</dbReference>
<dbReference type="GO" id="GO:0006303">
    <property type="term" value="P:double-strand break repair via nonhomologous end joining"/>
    <property type="evidence" value="ECO:0007669"/>
    <property type="project" value="TreeGrafter"/>
</dbReference>
<organism evidence="2 3">
    <name type="scientific">Haemonchus contortus</name>
    <name type="common">Barber pole worm</name>
    <dbReference type="NCBI Taxonomy" id="6289"/>
    <lineage>
        <taxon>Eukaryota</taxon>
        <taxon>Metazoa</taxon>
        <taxon>Ecdysozoa</taxon>
        <taxon>Nematoda</taxon>
        <taxon>Chromadorea</taxon>
        <taxon>Rhabditida</taxon>
        <taxon>Rhabditina</taxon>
        <taxon>Rhabditomorpha</taxon>
        <taxon>Strongyloidea</taxon>
        <taxon>Trichostrongylidae</taxon>
        <taxon>Haemonchus</taxon>
    </lineage>
</organism>
<dbReference type="InterPro" id="IPR036397">
    <property type="entry name" value="RNaseH_sf"/>
</dbReference>
<dbReference type="GO" id="GO:0031297">
    <property type="term" value="P:replication fork processing"/>
    <property type="evidence" value="ECO:0007669"/>
    <property type="project" value="TreeGrafter"/>
</dbReference>
<dbReference type="GO" id="GO:0042800">
    <property type="term" value="F:histone H3K4 methyltransferase activity"/>
    <property type="evidence" value="ECO:0007669"/>
    <property type="project" value="TreeGrafter"/>
</dbReference>
<dbReference type="Proteomes" id="UP000025227">
    <property type="component" value="Unplaced"/>
</dbReference>
<dbReference type="GO" id="GO:0003690">
    <property type="term" value="F:double-stranded DNA binding"/>
    <property type="evidence" value="ECO:0007669"/>
    <property type="project" value="TreeGrafter"/>
</dbReference>
<evidence type="ECO:0000313" key="2">
    <source>
        <dbReference type="Proteomes" id="UP000025227"/>
    </source>
</evidence>
<evidence type="ECO:0000259" key="1">
    <source>
        <dbReference type="Pfam" id="PF17906"/>
    </source>
</evidence>
<dbReference type="InterPro" id="IPR036388">
    <property type="entry name" value="WH-like_DNA-bd_sf"/>
</dbReference>
<dbReference type="Gene3D" id="1.10.10.10">
    <property type="entry name" value="Winged helix-like DNA-binding domain superfamily/Winged helix DNA-binding domain"/>
    <property type="match status" value="1"/>
</dbReference>
<dbReference type="AlphaFoldDB" id="A0A7I5E9H6"/>
<dbReference type="WBParaSite" id="HCON_00087390-00001">
    <property type="protein sequence ID" value="HCON_00087390-00001"/>
    <property type="gene ID" value="HCON_00087390"/>
</dbReference>
<dbReference type="InterPro" id="IPR041426">
    <property type="entry name" value="Mos1_HTH"/>
</dbReference>
<sequence length="339" mass="39437">MDKRQIRTIFLFQFKLGRSAADTARDINVAFGRGTTNERTAQRWFRKFRNGDESLEDDSRGGRPSDVDNDELKALVEANPRMILKDISSELNVSIGAVSSHMREIGKSKKLDKWVPHELSDEQKNRRFEISSALLLRNKNDPFLDRIVTCDEKWILYDNRRRSGQWLDKGQAPQHFPKLKQQSRKVMVVVWWSAAGLIHHSFLDPGETITAERYCQDIDEMHRKLWLISPGLVNRKGPILLHDNARPHVAQTTLKKLNELGYETLPHPAYSPDLAPTDYHFFKHLDNFLREKRFNTRHDVESTFLEFIASRSPEFFATGISKLVVRWQKCVDNNGSYFD</sequence>
<keyword evidence="2" id="KW-1185">Reference proteome</keyword>
<feature type="domain" description="Mos1 transposase HTH" evidence="1">
    <location>
        <begin position="3"/>
        <end position="52"/>
    </location>
</feature>
<dbReference type="GO" id="GO:0044547">
    <property type="term" value="F:DNA topoisomerase binding"/>
    <property type="evidence" value="ECO:0007669"/>
    <property type="project" value="TreeGrafter"/>
</dbReference>
<dbReference type="Gene3D" id="1.10.10.1450">
    <property type="match status" value="1"/>
</dbReference>